<dbReference type="Proteomes" id="UP000295793">
    <property type="component" value="Unassembled WGS sequence"/>
</dbReference>
<organism evidence="2 3">
    <name type="scientific">Reinekea marinisedimentorum</name>
    <dbReference type="NCBI Taxonomy" id="230495"/>
    <lineage>
        <taxon>Bacteria</taxon>
        <taxon>Pseudomonadati</taxon>
        <taxon>Pseudomonadota</taxon>
        <taxon>Gammaproteobacteria</taxon>
        <taxon>Oceanospirillales</taxon>
        <taxon>Saccharospirillaceae</taxon>
        <taxon>Reinekea</taxon>
    </lineage>
</organism>
<sequence length="114" mass="12661">MKIINLLTTAMTTVVLISAASIASANTEYTSKSFYSDSYTTEAEAYNAGFDVVDNVTQASKGELNKMLDTYGFSRDLTVDDAKVTLEEFAVERGQIEYRAKVSVNYHYEVDNND</sequence>
<reference evidence="2 3" key="1">
    <citation type="submission" date="2019-03" db="EMBL/GenBank/DDBJ databases">
        <title>Genomic Encyclopedia of Archaeal and Bacterial Type Strains, Phase II (KMG-II): from individual species to whole genera.</title>
        <authorList>
            <person name="Goeker M."/>
        </authorList>
    </citation>
    <scope>NUCLEOTIDE SEQUENCE [LARGE SCALE GENOMIC DNA]</scope>
    <source>
        <strain evidence="2 3">DSM 15388</strain>
    </source>
</reference>
<dbReference type="AlphaFoldDB" id="A0A4R3I8E2"/>
<proteinExistence type="predicted"/>
<dbReference type="OrthoDB" id="5904423at2"/>
<name>A0A4R3I8E2_9GAMM</name>
<protein>
    <submittedName>
        <fullName evidence="2">Uncharacterized protein DUF3316</fullName>
    </submittedName>
</protein>
<evidence type="ECO:0000256" key="1">
    <source>
        <dbReference type="SAM" id="SignalP"/>
    </source>
</evidence>
<evidence type="ECO:0000313" key="2">
    <source>
        <dbReference type="EMBL" id="TCS40467.1"/>
    </source>
</evidence>
<dbReference type="Pfam" id="PF11777">
    <property type="entry name" value="DUF3316"/>
    <property type="match status" value="1"/>
</dbReference>
<evidence type="ECO:0000313" key="3">
    <source>
        <dbReference type="Proteomes" id="UP000295793"/>
    </source>
</evidence>
<dbReference type="EMBL" id="SLZR01000009">
    <property type="protein sequence ID" value="TCS40467.1"/>
    <property type="molecule type" value="Genomic_DNA"/>
</dbReference>
<feature type="signal peptide" evidence="1">
    <location>
        <begin position="1"/>
        <end position="25"/>
    </location>
</feature>
<dbReference type="PIRSF" id="PIRSF028299">
    <property type="entry name" value="UCP028299"/>
    <property type="match status" value="1"/>
</dbReference>
<comment type="caution">
    <text evidence="2">The sequence shown here is derived from an EMBL/GenBank/DDBJ whole genome shotgun (WGS) entry which is preliminary data.</text>
</comment>
<accession>A0A4R3I8E2</accession>
<gene>
    <name evidence="2" type="ORF">BCF53_109177</name>
</gene>
<dbReference type="RefSeq" id="WP_132701976.1">
    <property type="nucleotide sequence ID" value="NZ_SLZR01000009.1"/>
</dbReference>
<keyword evidence="1" id="KW-0732">Signal</keyword>
<keyword evidence="3" id="KW-1185">Reference proteome</keyword>
<feature type="chain" id="PRO_5020728253" evidence="1">
    <location>
        <begin position="26"/>
        <end position="114"/>
    </location>
</feature>
<dbReference type="InterPro" id="IPR016879">
    <property type="entry name" value="UCP028299"/>
</dbReference>